<keyword evidence="2" id="KW-1185">Reference proteome</keyword>
<reference evidence="1 2" key="1">
    <citation type="submission" date="2011-02" db="EMBL/GenBank/DDBJ databases">
        <authorList>
            <person name="Nelson K.E."/>
            <person name="Sutton G."/>
            <person name="Torralba M."/>
            <person name="Durkin S."/>
            <person name="Harkins D."/>
            <person name="Montgomery R."/>
            <person name="Ziemer C."/>
            <person name="Klaassens E."/>
            <person name="Ocuiv P."/>
            <person name="Morrison M."/>
        </authorList>
    </citation>
    <scope>NUCLEOTIDE SEQUENCE [LARGE SCALE GENOMIC DNA]</scope>
    <source>
        <strain evidence="1 2">8</strain>
    </source>
</reference>
<dbReference type="EMBL" id="ADKM02000136">
    <property type="protein sequence ID" value="EGC01038.1"/>
    <property type="molecule type" value="Genomic_DNA"/>
</dbReference>
<gene>
    <name evidence="1" type="ORF">CUS_4497</name>
</gene>
<dbReference type="AlphaFoldDB" id="E9SI48"/>
<proteinExistence type="predicted"/>
<sequence>MCDLGYGVLKEGLKTGREEGTLATLAGLVKDGILTVDEAAKRANMTSAEFVAKTGIKE</sequence>
<dbReference type="Proteomes" id="UP000004259">
    <property type="component" value="Unassembled WGS sequence"/>
</dbReference>
<protein>
    <submittedName>
        <fullName evidence="1">Uncharacterized protein</fullName>
    </submittedName>
</protein>
<name>E9SI48_RUMAL</name>
<dbReference type="OrthoDB" id="1831718at2"/>
<comment type="caution">
    <text evidence="1">The sequence shown here is derived from an EMBL/GenBank/DDBJ whole genome shotgun (WGS) entry which is preliminary data.</text>
</comment>
<dbReference type="RefSeq" id="WP_002853592.1">
    <property type="nucleotide sequence ID" value="NZ_ADKM02000136.1"/>
</dbReference>
<accession>E9SI48</accession>
<organism evidence="1 2">
    <name type="scientific">Ruminococcus albus 8</name>
    <dbReference type="NCBI Taxonomy" id="246199"/>
    <lineage>
        <taxon>Bacteria</taxon>
        <taxon>Bacillati</taxon>
        <taxon>Bacillota</taxon>
        <taxon>Clostridia</taxon>
        <taxon>Eubacteriales</taxon>
        <taxon>Oscillospiraceae</taxon>
        <taxon>Ruminococcus</taxon>
    </lineage>
</organism>
<evidence type="ECO:0000313" key="1">
    <source>
        <dbReference type="EMBL" id="EGC01038.1"/>
    </source>
</evidence>
<evidence type="ECO:0000313" key="2">
    <source>
        <dbReference type="Proteomes" id="UP000004259"/>
    </source>
</evidence>
<dbReference type="STRING" id="246199.CUS_4497"/>